<feature type="non-terminal residue" evidence="1">
    <location>
        <position position="1"/>
    </location>
</feature>
<accession>A0A3B0VRD3</accession>
<organism evidence="1">
    <name type="scientific">hydrothermal vent metagenome</name>
    <dbReference type="NCBI Taxonomy" id="652676"/>
    <lineage>
        <taxon>unclassified sequences</taxon>
        <taxon>metagenomes</taxon>
        <taxon>ecological metagenomes</taxon>
    </lineage>
</organism>
<evidence type="ECO:0000313" key="1">
    <source>
        <dbReference type="EMBL" id="VAW39439.1"/>
    </source>
</evidence>
<dbReference type="InterPro" id="IPR025639">
    <property type="entry name" value="DruA"/>
</dbReference>
<proteinExistence type="predicted"/>
<dbReference type="EMBL" id="UOEY01000073">
    <property type="protein sequence ID" value="VAW39439.1"/>
    <property type="molecule type" value="Genomic_DNA"/>
</dbReference>
<dbReference type="Pfam" id="PF14236">
    <property type="entry name" value="DruA"/>
    <property type="match status" value="1"/>
</dbReference>
<gene>
    <name evidence="1" type="ORF">MNBD_DELTA04-1816</name>
</gene>
<sequence length="150" mass="17383">HLKYLALAEDRLLACLAFSSAPYAITCRDSYLGWSPEARERNRHLLAYNTRFLILPWVRVPNLASHLLGLAARTIADDWQRLYHHPLLWLETFVDTERFAGTCYRAANWTWLGLTTGRGKYNRSHKKITSIKAMYGYPLTGDFKQRLCHG</sequence>
<reference evidence="1" key="1">
    <citation type="submission" date="2018-06" db="EMBL/GenBank/DDBJ databases">
        <authorList>
            <person name="Zhirakovskaya E."/>
        </authorList>
    </citation>
    <scope>NUCLEOTIDE SEQUENCE</scope>
</reference>
<dbReference type="AlphaFoldDB" id="A0A3B0VRD3"/>
<protein>
    <submittedName>
        <fullName evidence="1">Uncharacterized protein</fullName>
    </submittedName>
</protein>
<name>A0A3B0VRD3_9ZZZZ</name>